<dbReference type="RefSeq" id="WP_091338721.1">
    <property type="nucleotide sequence ID" value="NZ_FNYC01000004.1"/>
</dbReference>
<gene>
    <name evidence="1" type="ORF">SAMN04487997_2225</name>
</gene>
<proteinExistence type="predicted"/>
<dbReference type="OrthoDB" id="9814566at2"/>
<name>A0A1H6VQ04_9GAMM</name>
<protein>
    <submittedName>
        <fullName evidence="1">Cysteine-rich CPXCG</fullName>
    </submittedName>
</protein>
<dbReference type="InterPro" id="IPR025990">
    <property type="entry name" value="zinc_ribbon_bacterial"/>
</dbReference>
<reference evidence="1 2" key="1">
    <citation type="submission" date="2016-10" db="EMBL/GenBank/DDBJ databases">
        <authorList>
            <person name="de Groot N.N."/>
        </authorList>
    </citation>
    <scope>NUCLEOTIDE SEQUENCE [LARGE SCALE GENOMIC DNA]</scope>
    <source>
        <strain evidence="1 2">DSM 26515</strain>
    </source>
</reference>
<keyword evidence="2" id="KW-1185">Reference proteome</keyword>
<evidence type="ECO:0000313" key="2">
    <source>
        <dbReference type="Proteomes" id="UP000199420"/>
    </source>
</evidence>
<sequence>MLIPADVTCPYCGEPIELLLDASAGEQAYIEDCPVCCRPIGVHVSVDEEGEPRATVSGENEA</sequence>
<evidence type="ECO:0000313" key="1">
    <source>
        <dbReference type="EMBL" id="SEJ02145.1"/>
    </source>
</evidence>
<dbReference type="PIRSF" id="PIRSF037225">
    <property type="entry name" value="UCP037225"/>
    <property type="match status" value="1"/>
</dbReference>
<organism evidence="1 2">
    <name type="scientific">Frateuria terrea</name>
    <dbReference type="NCBI Taxonomy" id="529704"/>
    <lineage>
        <taxon>Bacteria</taxon>
        <taxon>Pseudomonadati</taxon>
        <taxon>Pseudomonadota</taxon>
        <taxon>Gammaproteobacteria</taxon>
        <taxon>Lysobacterales</taxon>
        <taxon>Rhodanobacteraceae</taxon>
        <taxon>Frateuria</taxon>
    </lineage>
</organism>
<dbReference type="AlphaFoldDB" id="A0A1H6VQ04"/>
<dbReference type="Pfam" id="PF14255">
    <property type="entry name" value="Zn_ribbon_21"/>
    <property type="match status" value="1"/>
</dbReference>
<dbReference type="Proteomes" id="UP000199420">
    <property type="component" value="Unassembled WGS sequence"/>
</dbReference>
<accession>A0A1H6VQ04</accession>
<dbReference type="InterPro" id="IPR017143">
    <property type="entry name" value="UCP037225"/>
</dbReference>
<dbReference type="STRING" id="529704.SAMN02927913_3005"/>
<dbReference type="EMBL" id="FNYC01000004">
    <property type="protein sequence ID" value="SEJ02145.1"/>
    <property type="molecule type" value="Genomic_DNA"/>
</dbReference>